<evidence type="ECO:0000313" key="3">
    <source>
        <dbReference type="Proteomes" id="UP000649604"/>
    </source>
</evidence>
<reference evidence="2" key="1">
    <citation type="submission" date="2019-11" db="EMBL/GenBank/DDBJ databases">
        <title>Microbial mats filling the niche in hypersaline microbial mats.</title>
        <authorList>
            <person name="Wong H.L."/>
            <person name="Macleod F.I."/>
            <person name="White R.A. III"/>
            <person name="Burns B.P."/>
        </authorList>
    </citation>
    <scope>NUCLEOTIDE SEQUENCE</scope>
    <source>
        <strain evidence="2">Rbin_158</strain>
    </source>
</reference>
<dbReference type="PANTHER" id="PTHR34700">
    <property type="entry name" value="POTASSIUM BINDING PROTEIN KBP"/>
    <property type="match status" value="1"/>
</dbReference>
<dbReference type="InterPro" id="IPR025511">
    <property type="entry name" value="DUF4398"/>
</dbReference>
<evidence type="ECO:0000313" key="2">
    <source>
        <dbReference type="EMBL" id="MBD3323657.1"/>
    </source>
</evidence>
<gene>
    <name evidence="2" type="ORF">GF339_03675</name>
</gene>
<dbReference type="CDD" id="cd00118">
    <property type="entry name" value="LysM"/>
    <property type="match status" value="1"/>
</dbReference>
<accession>A0A9D5JSX7</accession>
<dbReference type="PANTHER" id="PTHR34700:SF4">
    <property type="entry name" value="PHAGE-LIKE ELEMENT PBSX PROTEIN XKDP"/>
    <property type="match status" value="1"/>
</dbReference>
<organism evidence="2 3">
    <name type="scientific">candidate division KSB3 bacterium</name>
    <dbReference type="NCBI Taxonomy" id="2044937"/>
    <lineage>
        <taxon>Bacteria</taxon>
        <taxon>candidate division KSB3</taxon>
    </lineage>
</organism>
<dbReference type="Gene3D" id="1.20.1270.390">
    <property type="match status" value="1"/>
</dbReference>
<evidence type="ECO:0000259" key="1">
    <source>
        <dbReference type="PROSITE" id="PS51782"/>
    </source>
</evidence>
<dbReference type="InterPro" id="IPR052196">
    <property type="entry name" value="Bact_Kbp"/>
</dbReference>
<protein>
    <submittedName>
        <fullName evidence="2">DUF4398 domain-containing protein</fullName>
    </submittedName>
</protein>
<feature type="domain" description="LysM" evidence="1">
    <location>
        <begin position="208"/>
        <end position="259"/>
    </location>
</feature>
<dbReference type="PROSITE" id="PS51257">
    <property type="entry name" value="PROKAR_LIPOPROTEIN"/>
    <property type="match status" value="1"/>
</dbReference>
<dbReference type="InterPro" id="IPR036779">
    <property type="entry name" value="LysM_dom_sf"/>
</dbReference>
<proteinExistence type="predicted"/>
<sequence>MTNVPGRTWWVMGLVAVVLLSFVGCAKPPTKEMSDARMAFQAASDAGAQQYAADQYMSAEETLNEATALMERKKYKQAREKAVEAVKLAREAQASAITNRNAMNRSAQEMYNSALDAVNMANRAGAYTYAPQQMEEAQRTLEEARRMYDAGDYVTARQLAESAMMKAREAEQIATQVGASRRAEAEAKAQQMAQEMRDPGATPRPYPTNHVVIKGETLWWIAEYKQIYDDPFQWPLIYKANRAKIKDPDLIFPDQNFRIPRKPELDDEMIREAIKFAKNRGAWSLYDGK</sequence>
<dbReference type="InterPro" id="IPR018392">
    <property type="entry name" value="LysM"/>
</dbReference>
<name>A0A9D5JSX7_9BACT</name>
<dbReference type="AlphaFoldDB" id="A0A9D5JSX7"/>
<dbReference type="EMBL" id="WJJP01000113">
    <property type="protein sequence ID" value="MBD3323657.1"/>
    <property type="molecule type" value="Genomic_DNA"/>
</dbReference>
<comment type="caution">
    <text evidence="2">The sequence shown here is derived from an EMBL/GenBank/DDBJ whole genome shotgun (WGS) entry which is preliminary data.</text>
</comment>
<dbReference type="Proteomes" id="UP000649604">
    <property type="component" value="Unassembled WGS sequence"/>
</dbReference>
<dbReference type="Gene3D" id="3.10.350.10">
    <property type="entry name" value="LysM domain"/>
    <property type="match status" value="1"/>
</dbReference>
<dbReference type="Pfam" id="PF14346">
    <property type="entry name" value="DUF4398"/>
    <property type="match status" value="1"/>
</dbReference>
<dbReference type="PROSITE" id="PS51782">
    <property type="entry name" value="LYSM"/>
    <property type="match status" value="1"/>
</dbReference>